<dbReference type="CDD" id="cd09168">
    <property type="entry name" value="PLDc_PaPPK1_C2_like"/>
    <property type="match status" value="1"/>
</dbReference>
<feature type="binding site" evidence="6">
    <location>
        <position position="571"/>
    </location>
    <ligand>
        <name>ATP</name>
        <dbReference type="ChEBI" id="CHEBI:30616"/>
    </ligand>
</feature>
<dbReference type="AlphaFoldDB" id="A0A845M8H8"/>
<dbReference type="SUPFAM" id="SSF143724">
    <property type="entry name" value="PHP14-like"/>
    <property type="match status" value="1"/>
</dbReference>
<protein>
    <recommendedName>
        <fullName evidence="6 7">Polyphosphate kinase</fullName>
        <ecNumber evidence="6 7">2.7.4.1</ecNumber>
    </recommendedName>
    <alternativeName>
        <fullName evidence="6">ATP-polyphosphate phosphotransferase</fullName>
    </alternativeName>
    <alternativeName>
        <fullName evidence="6">Polyphosphoric acid kinase</fullName>
    </alternativeName>
</protein>
<evidence type="ECO:0000256" key="2">
    <source>
        <dbReference type="ARBA" id="ARBA00022679"/>
    </source>
</evidence>
<dbReference type="GO" id="GO:0008976">
    <property type="term" value="F:polyphosphate kinase activity"/>
    <property type="evidence" value="ECO:0007669"/>
    <property type="project" value="UniProtKB-UniRule"/>
</dbReference>
<comment type="PTM">
    <text evidence="6 7">An intermediate of this reaction is the autophosphorylated ppk in which a phosphate is covalently linked to a histidine residue through a N-P bond.</text>
</comment>
<dbReference type="Gene3D" id="3.30.1840.10">
    <property type="entry name" value="Polyphosphate kinase middle domain"/>
    <property type="match status" value="1"/>
</dbReference>
<dbReference type="InterPro" id="IPR036830">
    <property type="entry name" value="PP_kinase_middle_dom_sf"/>
</dbReference>
<evidence type="ECO:0000256" key="4">
    <source>
        <dbReference type="ARBA" id="ARBA00022777"/>
    </source>
</evidence>
<dbReference type="Pfam" id="PF13089">
    <property type="entry name" value="PP_kinase_N"/>
    <property type="match status" value="1"/>
</dbReference>
<evidence type="ECO:0000259" key="9">
    <source>
        <dbReference type="Pfam" id="PF13089"/>
    </source>
</evidence>
<feature type="domain" description="Polyphosphate kinase N-terminal" evidence="9">
    <location>
        <begin position="22"/>
        <end position="126"/>
    </location>
</feature>
<dbReference type="Gene3D" id="1.20.58.310">
    <property type="entry name" value="Polyphosphate kinase N-terminal domain"/>
    <property type="match status" value="1"/>
</dbReference>
<evidence type="ECO:0000259" key="11">
    <source>
        <dbReference type="Pfam" id="PF17941"/>
    </source>
</evidence>
<comment type="catalytic activity">
    <reaction evidence="6 7">
        <text>[phosphate](n) + ATP = [phosphate](n+1) + ADP</text>
        <dbReference type="Rhea" id="RHEA:19573"/>
        <dbReference type="Rhea" id="RHEA-COMP:9859"/>
        <dbReference type="Rhea" id="RHEA-COMP:14280"/>
        <dbReference type="ChEBI" id="CHEBI:16838"/>
        <dbReference type="ChEBI" id="CHEBI:30616"/>
        <dbReference type="ChEBI" id="CHEBI:456216"/>
        <dbReference type="EC" id="2.7.4.1"/>
    </reaction>
</comment>
<comment type="caution">
    <text evidence="12">The sequence shown here is derived from an EMBL/GenBank/DDBJ whole genome shotgun (WGS) entry which is preliminary data.</text>
</comment>
<feature type="domain" description="Polyphosphate kinase C-terminal" evidence="11">
    <location>
        <begin position="338"/>
        <end position="503"/>
    </location>
</feature>
<dbReference type="NCBIfam" id="NF003917">
    <property type="entry name" value="PRK05443.1-1"/>
    <property type="match status" value="1"/>
</dbReference>
<evidence type="ECO:0000313" key="13">
    <source>
        <dbReference type="Proteomes" id="UP000445696"/>
    </source>
</evidence>
<dbReference type="SUPFAM" id="SSF140356">
    <property type="entry name" value="PPK N-terminal domain-like"/>
    <property type="match status" value="1"/>
</dbReference>
<dbReference type="Pfam" id="PF13090">
    <property type="entry name" value="PP_kinase_C"/>
    <property type="match status" value="1"/>
</dbReference>
<dbReference type="PANTHER" id="PTHR30218:SF0">
    <property type="entry name" value="POLYPHOSPHATE KINASE"/>
    <property type="match status" value="1"/>
</dbReference>
<dbReference type="GO" id="GO:0006799">
    <property type="term" value="P:polyphosphate biosynthetic process"/>
    <property type="evidence" value="ECO:0007669"/>
    <property type="project" value="UniProtKB-UniRule"/>
</dbReference>
<dbReference type="Pfam" id="PF17941">
    <property type="entry name" value="PP_kinase_C_1"/>
    <property type="match status" value="1"/>
</dbReference>
<feature type="domain" description="Polyphosphate kinase middle" evidence="8">
    <location>
        <begin position="136"/>
        <end position="311"/>
    </location>
</feature>
<evidence type="ECO:0000259" key="10">
    <source>
        <dbReference type="Pfam" id="PF13090"/>
    </source>
</evidence>
<dbReference type="PIRSF" id="PIRSF015589">
    <property type="entry name" value="PP_kinase"/>
    <property type="match status" value="1"/>
</dbReference>
<dbReference type="InterPro" id="IPR025198">
    <property type="entry name" value="PPK_N_dom"/>
</dbReference>
<evidence type="ECO:0000256" key="1">
    <source>
        <dbReference type="ARBA" id="ARBA00022553"/>
    </source>
</evidence>
<dbReference type="PANTHER" id="PTHR30218">
    <property type="entry name" value="POLYPHOSPHATE KINASE"/>
    <property type="match status" value="1"/>
</dbReference>
<comment type="function">
    <text evidence="6 7">Catalyzes the reversible transfer of the terminal phosphate of ATP to form a long-chain polyphosphate (polyP).</text>
</comment>
<feature type="active site" description="Phosphohistidine intermediate" evidence="6">
    <location>
        <position position="442"/>
    </location>
</feature>
<dbReference type="RefSeq" id="WP_161337262.1">
    <property type="nucleotide sequence ID" value="NZ_JBHSDG010000002.1"/>
</dbReference>
<feature type="binding site" evidence="6">
    <location>
        <position position="412"/>
    </location>
    <ligand>
        <name>Mg(2+)</name>
        <dbReference type="ChEBI" id="CHEBI:18420"/>
    </ligand>
</feature>
<comment type="similarity">
    <text evidence="6 7">Belongs to the polyphosphate kinase 1 (PPK1) family.</text>
</comment>
<dbReference type="NCBIfam" id="NF003918">
    <property type="entry name" value="PRK05443.1-2"/>
    <property type="match status" value="1"/>
</dbReference>
<keyword evidence="13" id="KW-1185">Reference proteome</keyword>
<feature type="binding site" evidence="6">
    <location>
        <position position="599"/>
    </location>
    <ligand>
        <name>ATP</name>
        <dbReference type="ChEBI" id="CHEBI:30616"/>
    </ligand>
</feature>
<accession>A0A845M8H8</accession>
<feature type="domain" description="Polyphosphate kinase C-terminal" evidence="10">
    <location>
        <begin position="510"/>
        <end position="678"/>
    </location>
</feature>
<keyword evidence="3 6" id="KW-0547">Nucleotide-binding</keyword>
<dbReference type="GO" id="GO:0005524">
    <property type="term" value="F:ATP binding"/>
    <property type="evidence" value="ECO:0007669"/>
    <property type="project" value="UniProtKB-KW"/>
</dbReference>
<evidence type="ECO:0000259" key="8">
    <source>
        <dbReference type="Pfam" id="PF02503"/>
    </source>
</evidence>
<dbReference type="NCBIfam" id="TIGR03705">
    <property type="entry name" value="poly_P_kin"/>
    <property type="match status" value="1"/>
</dbReference>
<dbReference type="InterPro" id="IPR041108">
    <property type="entry name" value="PP_kinase_C_1"/>
</dbReference>
<dbReference type="SUPFAM" id="SSF56024">
    <property type="entry name" value="Phospholipase D/nuclease"/>
    <property type="match status" value="2"/>
</dbReference>
<dbReference type="Pfam" id="PF02503">
    <property type="entry name" value="PP_kinase"/>
    <property type="match status" value="1"/>
</dbReference>
<dbReference type="InterPro" id="IPR024953">
    <property type="entry name" value="PP_kinase_middle"/>
</dbReference>
<evidence type="ECO:0000256" key="3">
    <source>
        <dbReference type="ARBA" id="ARBA00022741"/>
    </source>
</evidence>
<reference evidence="12 13" key="1">
    <citation type="journal article" date="2014" name="Int. J. Syst. Evol. Microbiol.">
        <title>Sneathiella chungangensis sp. nov., isolated from a marine sand, and emended description of the genus Sneathiella.</title>
        <authorList>
            <person name="Siamphan C."/>
            <person name="Kim H."/>
            <person name="Lee J.S."/>
            <person name="Kim W."/>
        </authorList>
    </citation>
    <scope>NUCLEOTIDE SEQUENCE [LARGE SCALE GENOMIC DNA]</scope>
    <source>
        <strain evidence="12 13">KCTC 32476</strain>
    </source>
</reference>
<dbReference type="NCBIfam" id="NF003921">
    <property type="entry name" value="PRK05443.2-2"/>
    <property type="match status" value="1"/>
</dbReference>
<feature type="binding site" evidence="6">
    <location>
        <position position="382"/>
    </location>
    <ligand>
        <name>Mg(2+)</name>
        <dbReference type="ChEBI" id="CHEBI:18420"/>
    </ligand>
</feature>
<dbReference type="Proteomes" id="UP000445696">
    <property type="component" value="Unassembled WGS sequence"/>
</dbReference>
<comment type="cofactor">
    <cofactor evidence="6">
        <name>Mg(2+)</name>
        <dbReference type="ChEBI" id="CHEBI:18420"/>
    </cofactor>
</comment>
<gene>
    <name evidence="6" type="primary">ppk</name>
    <name evidence="12" type="ORF">GQF03_00665</name>
</gene>
<dbReference type="InterPro" id="IPR036832">
    <property type="entry name" value="PPK_N_dom_sf"/>
</dbReference>
<keyword evidence="4 6" id="KW-0418">Kinase</keyword>
<dbReference type="NCBIfam" id="NF003919">
    <property type="entry name" value="PRK05443.1-4"/>
    <property type="match status" value="1"/>
</dbReference>
<keyword evidence="5 6" id="KW-0067">ATP-binding</keyword>
<proteinExistence type="inferred from homology"/>
<dbReference type="HAMAP" id="MF_00347">
    <property type="entry name" value="Polyphosphate_kinase"/>
    <property type="match status" value="1"/>
</dbReference>
<dbReference type="InterPro" id="IPR003414">
    <property type="entry name" value="PP_kinase"/>
</dbReference>
<dbReference type="EC" id="2.7.4.1" evidence="6 7"/>
<keyword evidence="6" id="KW-0479">Metal-binding</keyword>
<dbReference type="GO" id="GO:0009358">
    <property type="term" value="C:polyphosphate kinase complex"/>
    <property type="evidence" value="ECO:0007669"/>
    <property type="project" value="InterPro"/>
</dbReference>
<dbReference type="EMBL" id="WTVA01000001">
    <property type="protein sequence ID" value="MZR20839.1"/>
    <property type="molecule type" value="Genomic_DNA"/>
</dbReference>
<evidence type="ECO:0000256" key="7">
    <source>
        <dbReference type="RuleBase" id="RU003800"/>
    </source>
</evidence>
<dbReference type="GO" id="GO:0046872">
    <property type="term" value="F:metal ion binding"/>
    <property type="evidence" value="ECO:0007669"/>
    <property type="project" value="UniProtKB-KW"/>
</dbReference>
<sequence>MSTKFDSVGDTGPGLIDSPDRFINRELSWLSFNWRVLEESANISHPLFERLRFLSISATNLDEFYMVRVAGLLGQIKANIKTMSDDGLTPAQQLAEVDHKATLLINEQMRQWNKLTTELRQAGVAVLAPKELTKQERGWLEDYFMQQIYPVLTPMALDPAHPFPFIQNLGFGMFLELVGKQSERNLKALLLLPQALDRFIRLPGPKIRFISLENIVMLFLGHLFPGYDVASKGMFRIVRDSDIEVEEEAEDLVRLFESALKRRRRGSVIRLKVDKEMPEEFVEYLSRELGLDNRAVVVVDGLLGLSDTSQLITADRPDLCFQPHTPRYPERVRDAGGDIFAAISTKDFIVHHPYESFDVVVQFLRQAAADPDVVAIKHTLYRTSANSPVVSALIEAAESGKSVTALIELKARFDEAANIKWARDLERAGAQVIYGFIDLKTHAKVSMVVRREGRNLKTYMHFGTGNYHPVNARVYSDLSMFTTDVALANDATLMFNYITGYAKPKGLQKLVLSPYSLRSSLIEMIEKEIEFAKAGKPAAIWAKLNALVDPIIIDTLYRASNAGVDIRLVIRGICCLRPGIKGLSENIQVTSIVGRFLEHSRIVCFGNGKKMPSDEARVFISSADWMQRSFDRRVEALVPVTNETIHRQVLDQIMVVCLKDNQQSWKLLANGEYERIVPDGDPFSAHNYFMTNPSLSGRGKALLVKEPVPKLVPPS</sequence>
<dbReference type="CDD" id="cd09165">
    <property type="entry name" value="PLDc_PaPPK1_C1_like"/>
    <property type="match status" value="1"/>
</dbReference>
<name>A0A845M8H8_9PROT</name>
<evidence type="ECO:0000313" key="12">
    <source>
        <dbReference type="EMBL" id="MZR20839.1"/>
    </source>
</evidence>
<dbReference type="OrthoDB" id="9761456at2"/>
<keyword evidence="6" id="KW-0460">Magnesium</keyword>
<organism evidence="12 13">
    <name type="scientific">Sneathiella chungangensis</name>
    <dbReference type="NCBI Taxonomy" id="1418234"/>
    <lineage>
        <taxon>Bacteria</taxon>
        <taxon>Pseudomonadati</taxon>
        <taxon>Pseudomonadota</taxon>
        <taxon>Alphaproteobacteria</taxon>
        <taxon>Sneathiellales</taxon>
        <taxon>Sneathiellaceae</taxon>
        <taxon>Sneathiella</taxon>
    </lineage>
</organism>
<dbReference type="InterPro" id="IPR025200">
    <property type="entry name" value="PPK_C_dom2"/>
</dbReference>
<evidence type="ECO:0000256" key="6">
    <source>
        <dbReference type="HAMAP-Rule" id="MF_00347"/>
    </source>
</evidence>
<evidence type="ECO:0000256" key="5">
    <source>
        <dbReference type="ARBA" id="ARBA00022840"/>
    </source>
</evidence>
<keyword evidence="1 6" id="KW-0597">Phosphoprotein</keyword>
<keyword evidence="2 6" id="KW-0808">Transferase</keyword>
<feature type="binding site" evidence="6">
    <location>
        <position position="60"/>
    </location>
    <ligand>
        <name>ATP</name>
        <dbReference type="ChEBI" id="CHEBI:30616"/>
    </ligand>
</feature>
<feature type="binding site" evidence="6">
    <location>
        <position position="475"/>
    </location>
    <ligand>
        <name>ATP</name>
        <dbReference type="ChEBI" id="CHEBI:30616"/>
    </ligand>
</feature>
<dbReference type="Gene3D" id="3.30.870.10">
    <property type="entry name" value="Endonuclease Chain A"/>
    <property type="match status" value="2"/>
</dbReference>